<protein>
    <recommendedName>
        <fullName evidence="5">Serine/threonine protein kinase</fullName>
    </recommendedName>
</protein>
<feature type="transmembrane region" description="Helical" evidence="2">
    <location>
        <begin position="29"/>
        <end position="50"/>
    </location>
</feature>
<evidence type="ECO:0000313" key="3">
    <source>
        <dbReference type="EMBL" id="MFD2417321.1"/>
    </source>
</evidence>
<accession>A0ABW5FX63</accession>
<reference evidence="4" key="1">
    <citation type="journal article" date="2019" name="Int. J. Syst. Evol. Microbiol.">
        <title>The Global Catalogue of Microorganisms (GCM) 10K type strain sequencing project: providing services to taxonomists for standard genome sequencing and annotation.</title>
        <authorList>
            <consortium name="The Broad Institute Genomics Platform"/>
            <consortium name="The Broad Institute Genome Sequencing Center for Infectious Disease"/>
            <person name="Wu L."/>
            <person name="Ma J."/>
        </authorList>
    </citation>
    <scope>NUCLEOTIDE SEQUENCE [LARGE SCALE GENOMIC DNA]</scope>
    <source>
        <strain evidence="4">CGMCC 4.7645</strain>
    </source>
</reference>
<evidence type="ECO:0000313" key="4">
    <source>
        <dbReference type="Proteomes" id="UP001597417"/>
    </source>
</evidence>
<feature type="region of interest" description="Disordered" evidence="1">
    <location>
        <begin position="1"/>
        <end position="22"/>
    </location>
</feature>
<evidence type="ECO:0000256" key="2">
    <source>
        <dbReference type="SAM" id="Phobius"/>
    </source>
</evidence>
<dbReference type="Proteomes" id="UP001597417">
    <property type="component" value="Unassembled WGS sequence"/>
</dbReference>
<keyword evidence="4" id="KW-1185">Reference proteome</keyword>
<name>A0ABW5FX63_9PSEU</name>
<evidence type="ECO:0000256" key="1">
    <source>
        <dbReference type="SAM" id="MobiDB-lite"/>
    </source>
</evidence>
<feature type="compositionally biased region" description="Polar residues" evidence="1">
    <location>
        <begin position="89"/>
        <end position="107"/>
    </location>
</feature>
<feature type="compositionally biased region" description="Low complexity" evidence="1">
    <location>
        <begin position="118"/>
        <end position="130"/>
    </location>
</feature>
<evidence type="ECO:0008006" key="5">
    <source>
        <dbReference type="Google" id="ProtNLM"/>
    </source>
</evidence>
<feature type="compositionally biased region" description="Gly residues" evidence="1">
    <location>
        <begin position="70"/>
        <end position="79"/>
    </location>
</feature>
<feature type="region of interest" description="Disordered" evidence="1">
    <location>
        <begin position="60"/>
        <end position="173"/>
    </location>
</feature>
<dbReference type="RefSeq" id="WP_378264982.1">
    <property type="nucleotide sequence ID" value="NZ_JBHUKR010000007.1"/>
</dbReference>
<feature type="compositionally biased region" description="Polar residues" evidence="1">
    <location>
        <begin position="131"/>
        <end position="144"/>
    </location>
</feature>
<gene>
    <name evidence="3" type="ORF">ACFSXZ_13410</name>
</gene>
<keyword evidence="2" id="KW-0812">Transmembrane</keyword>
<organism evidence="3 4">
    <name type="scientific">Amycolatopsis pigmentata</name>
    <dbReference type="NCBI Taxonomy" id="450801"/>
    <lineage>
        <taxon>Bacteria</taxon>
        <taxon>Bacillati</taxon>
        <taxon>Actinomycetota</taxon>
        <taxon>Actinomycetes</taxon>
        <taxon>Pseudonocardiales</taxon>
        <taxon>Pseudonocardiaceae</taxon>
        <taxon>Amycolatopsis</taxon>
    </lineage>
</organism>
<proteinExistence type="predicted"/>
<keyword evidence="2" id="KW-0472">Membrane</keyword>
<comment type="caution">
    <text evidence="3">The sequence shown here is derived from an EMBL/GenBank/DDBJ whole genome shotgun (WGS) entry which is preliminary data.</text>
</comment>
<keyword evidence="2" id="KW-1133">Transmembrane helix</keyword>
<sequence>MNDDVSVARLSEPEGHHDAPSSAASRFRLVAVMLAVVLGCGLAAILVHLASTQQRADDQGQSVFDVPHGPTGGLAGGGVPSSMDETEVTDTSTKVTVTNAAPPTGSNGLPWATRRHPTSTVTVTQSSQPSATGSTSRQPGNPRSGNNGGGNNGGNSTSKTPPPDNNTTTTSPPNLCLLGILFC</sequence>
<dbReference type="EMBL" id="JBHUKR010000007">
    <property type="protein sequence ID" value="MFD2417321.1"/>
    <property type="molecule type" value="Genomic_DNA"/>
</dbReference>
<feature type="compositionally biased region" description="Low complexity" evidence="1">
    <location>
        <begin position="154"/>
        <end position="173"/>
    </location>
</feature>